<keyword evidence="3 4" id="KW-0012">Acyltransferase</keyword>
<evidence type="ECO:0000256" key="2">
    <source>
        <dbReference type="ARBA" id="ARBA00022679"/>
    </source>
</evidence>
<dbReference type="PANTHER" id="PTHR42811">
    <property type="entry name" value="SERINE ACETYLTRANSFERASE"/>
    <property type="match status" value="1"/>
</dbReference>
<gene>
    <name evidence="4" type="primary">cysE</name>
    <name evidence="4" type="ORF">BWY41_02162</name>
</gene>
<dbReference type="InterPro" id="IPR042122">
    <property type="entry name" value="Ser_AcTrfase_N_sf"/>
</dbReference>
<dbReference type="Gene3D" id="1.10.3130.10">
    <property type="entry name" value="serine acetyltransferase, domain 1"/>
    <property type="match status" value="1"/>
</dbReference>
<protein>
    <submittedName>
        <fullName evidence="4">Serine acetyltransferase</fullName>
        <ecNumber evidence="4">2.3.1.30</ecNumber>
    </submittedName>
</protein>
<sequence length="308" mass="34332">MEIEKKEKKIAIGDLAKTFVESYKKTNLITNIEKKQFPSRINVIRITEELREILFPGYIGRTSLNWLNVEYYVGGKLDRLFDELQSEIAKAYGEEYSNESLSKAECIQLSCDQTLTFFQKIPQIREMLEDDVQAAFDGDPAAKNTDEIVFSYPGVVAISIYRMAHELLVQGVPLIPRMMTEYAHSLTGIDIHPGAKIGRSFFIDHGTGVVIGETTVIGDQVKIYQGVTLGALSFPKDERGKIIRGTKRHPSLENNATVYAGATILGGETTIGKGSVIGGNVWLTHSIPSNTKVIIEEPRLKFFENKKA</sequence>
<dbReference type="Gene3D" id="2.160.10.10">
    <property type="entry name" value="Hexapeptide repeat proteins"/>
    <property type="match status" value="1"/>
</dbReference>
<organism evidence="4">
    <name type="scientific">Candidatus Atribacter allofermentans</name>
    <dbReference type="NCBI Taxonomy" id="1852833"/>
    <lineage>
        <taxon>Bacteria</taxon>
        <taxon>Pseudomonadati</taxon>
        <taxon>Atribacterota</taxon>
        <taxon>Atribacteria</taxon>
        <taxon>Atribacterales</taxon>
        <taxon>Atribacteraceae</taxon>
        <taxon>Atribacter</taxon>
    </lineage>
</organism>
<proteinExistence type="predicted"/>
<dbReference type="GO" id="GO:0009001">
    <property type="term" value="F:serine O-acetyltransferase activity"/>
    <property type="evidence" value="ECO:0007669"/>
    <property type="project" value="UniProtKB-EC"/>
</dbReference>
<dbReference type="GO" id="GO:0008652">
    <property type="term" value="P:amino acid biosynthetic process"/>
    <property type="evidence" value="ECO:0007669"/>
    <property type="project" value="UniProtKB-KW"/>
</dbReference>
<dbReference type="InterPro" id="IPR011004">
    <property type="entry name" value="Trimer_LpxA-like_sf"/>
</dbReference>
<reference evidence="4" key="1">
    <citation type="submission" date="2017-02" db="EMBL/GenBank/DDBJ databases">
        <title>Delving into the versatile metabolic prowess of the omnipresent phylum Bacteroidetes.</title>
        <authorList>
            <person name="Nobu M.K."/>
            <person name="Mei R."/>
            <person name="Narihiro T."/>
            <person name="Kuroda K."/>
            <person name="Liu W.-T."/>
        </authorList>
    </citation>
    <scope>NUCLEOTIDE SEQUENCE</scope>
    <source>
        <strain evidence="4">ADurb.Bin276</strain>
    </source>
</reference>
<dbReference type="AlphaFoldDB" id="A0A1V5SJ40"/>
<evidence type="ECO:0000256" key="1">
    <source>
        <dbReference type="ARBA" id="ARBA00022605"/>
    </source>
</evidence>
<dbReference type="SUPFAM" id="SSF51161">
    <property type="entry name" value="Trimeric LpxA-like enzymes"/>
    <property type="match status" value="1"/>
</dbReference>
<name>A0A1V5SJ40_9BACT</name>
<keyword evidence="1" id="KW-0028">Amino-acid biosynthesis</keyword>
<accession>A0A1V5SJ40</accession>
<evidence type="ECO:0000256" key="3">
    <source>
        <dbReference type="ARBA" id="ARBA00023315"/>
    </source>
</evidence>
<keyword evidence="2 4" id="KW-0808">Transferase</keyword>
<dbReference type="Proteomes" id="UP000485569">
    <property type="component" value="Unassembled WGS sequence"/>
</dbReference>
<dbReference type="EC" id="2.3.1.30" evidence="4"/>
<dbReference type="EMBL" id="MWBQ01000218">
    <property type="protein sequence ID" value="OQA54334.1"/>
    <property type="molecule type" value="Genomic_DNA"/>
</dbReference>
<dbReference type="CDD" id="cd03354">
    <property type="entry name" value="LbH_SAT"/>
    <property type="match status" value="1"/>
</dbReference>
<dbReference type="InterPro" id="IPR045304">
    <property type="entry name" value="LbH_SAT"/>
</dbReference>
<comment type="caution">
    <text evidence="4">The sequence shown here is derived from an EMBL/GenBank/DDBJ whole genome shotgun (WGS) entry which is preliminary data.</text>
</comment>
<evidence type="ECO:0000313" key="4">
    <source>
        <dbReference type="EMBL" id="OQA54334.1"/>
    </source>
</evidence>